<evidence type="ECO:0000313" key="7">
    <source>
        <dbReference type="Proteomes" id="UP000093898"/>
    </source>
</evidence>
<dbReference type="InterPro" id="IPR012074">
    <property type="entry name" value="GAF_ANTAR"/>
</dbReference>
<name>A0A1A3H6I0_MYCMU</name>
<dbReference type="InterPro" id="IPR005561">
    <property type="entry name" value="ANTAR"/>
</dbReference>
<keyword evidence="3" id="KW-0805">Transcription regulation</keyword>
<dbReference type="EMBL" id="LZLC01000074">
    <property type="protein sequence ID" value="OBJ43645.1"/>
    <property type="molecule type" value="Genomic_DNA"/>
</dbReference>
<feature type="domain" description="ANTAR" evidence="5">
    <location>
        <begin position="171"/>
        <end position="232"/>
    </location>
</feature>
<dbReference type="InterPro" id="IPR029016">
    <property type="entry name" value="GAF-like_dom_sf"/>
</dbReference>
<sequence length="239" mass="26201">MGAEAEVSGGLSFELSRLARTLQSQQVMDLDSDRLLLEVTETATQLLPKVAHGGVTLVVNRRRRTVESVAATGAIPRTLDRLQDELGEGPCLESIWNLYTVRVADYATETRWPAFVAALLAQTPVRSSLSIQLYTNENELGTLNLYSEEANVFTHDVEETALTLAAHAAIGLANARRGDELQSALASRDIIGQAKGILMERFDVPVGAAFTMLTKLSQELNIPLYEVARKLIFEEHPPK</sequence>
<dbReference type="STRING" id="56689.GCA_001291445_05616"/>
<dbReference type="InterPro" id="IPR011006">
    <property type="entry name" value="CheY-like_superfamily"/>
</dbReference>
<comment type="caution">
    <text evidence="6">The sequence shown here is derived from an EMBL/GenBank/DDBJ whole genome shotgun (WGS) entry which is preliminary data.</text>
</comment>
<dbReference type="Pfam" id="PF13185">
    <property type="entry name" value="GAF_2"/>
    <property type="match status" value="1"/>
</dbReference>
<keyword evidence="1" id="KW-0808">Transferase</keyword>
<dbReference type="InterPro" id="IPR036388">
    <property type="entry name" value="WH-like_DNA-bd_sf"/>
</dbReference>
<keyword evidence="4" id="KW-0804">Transcription</keyword>
<evidence type="ECO:0000313" key="6">
    <source>
        <dbReference type="EMBL" id="OBJ43645.1"/>
    </source>
</evidence>
<proteinExistence type="predicted"/>
<dbReference type="SUPFAM" id="SSF55781">
    <property type="entry name" value="GAF domain-like"/>
    <property type="match status" value="1"/>
</dbReference>
<dbReference type="PROSITE" id="PS50921">
    <property type="entry name" value="ANTAR"/>
    <property type="match status" value="1"/>
</dbReference>
<evidence type="ECO:0000256" key="1">
    <source>
        <dbReference type="ARBA" id="ARBA00022679"/>
    </source>
</evidence>
<evidence type="ECO:0000259" key="5">
    <source>
        <dbReference type="PROSITE" id="PS50921"/>
    </source>
</evidence>
<evidence type="ECO:0000256" key="4">
    <source>
        <dbReference type="ARBA" id="ARBA00023163"/>
    </source>
</evidence>
<accession>A0A1A3H6I0</accession>
<evidence type="ECO:0000256" key="3">
    <source>
        <dbReference type="ARBA" id="ARBA00023015"/>
    </source>
</evidence>
<dbReference type="AlphaFoldDB" id="A0A1A3H6I0"/>
<dbReference type="PIRSF" id="PIRSF036625">
    <property type="entry name" value="GAF_ANTAR"/>
    <property type="match status" value="1"/>
</dbReference>
<dbReference type="Proteomes" id="UP000093898">
    <property type="component" value="Unassembled WGS sequence"/>
</dbReference>
<dbReference type="SMART" id="SM01012">
    <property type="entry name" value="ANTAR"/>
    <property type="match status" value="1"/>
</dbReference>
<dbReference type="GO" id="GO:0016301">
    <property type="term" value="F:kinase activity"/>
    <property type="evidence" value="ECO:0007669"/>
    <property type="project" value="UniProtKB-KW"/>
</dbReference>
<dbReference type="GO" id="GO:0003723">
    <property type="term" value="F:RNA binding"/>
    <property type="evidence" value="ECO:0007669"/>
    <property type="project" value="InterPro"/>
</dbReference>
<dbReference type="Gene3D" id="3.30.450.40">
    <property type="match status" value="1"/>
</dbReference>
<dbReference type="Gene3D" id="1.10.10.10">
    <property type="entry name" value="Winged helix-like DNA-binding domain superfamily/Winged helix DNA-binding domain"/>
    <property type="match status" value="1"/>
</dbReference>
<organism evidence="6 7">
    <name type="scientific">Mycolicibacterium mucogenicum</name>
    <name type="common">Mycobacterium mucogenicum</name>
    <dbReference type="NCBI Taxonomy" id="56689"/>
    <lineage>
        <taxon>Bacteria</taxon>
        <taxon>Bacillati</taxon>
        <taxon>Actinomycetota</taxon>
        <taxon>Actinomycetes</taxon>
        <taxon>Mycobacteriales</taxon>
        <taxon>Mycobacteriaceae</taxon>
        <taxon>Mycolicibacterium</taxon>
    </lineage>
</organism>
<protein>
    <recommendedName>
        <fullName evidence="5">ANTAR domain-containing protein</fullName>
    </recommendedName>
</protein>
<dbReference type="Pfam" id="PF03861">
    <property type="entry name" value="ANTAR"/>
    <property type="match status" value="1"/>
</dbReference>
<gene>
    <name evidence="6" type="ORF">A5630_18500</name>
</gene>
<evidence type="ECO:0000256" key="2">
    <source>
        <dbReference type="ARBA" id="ARBA00022777"/>
    </source>
</evidence>
<reference evidence="6 7" key="1">
    <citation type="submission" date="2016-06" db="EMBL/GenBank/DDBJ databases">
        <authorList>
            <person name="Kjaerup R.B."/>
            <person name="Dalgaard T.S."/>
            <person name="Juul-Madsen H.R."/>
        </authorList>
    </citation>
    <scope>NUCLEOTIDE SEQUENCE [LARGE SCALE GENOMIC DNA]</scope>
    <source>
        <strain evidence="6 7">1127319.6</strain>
    </source>
</reference>
<dbReference type="SUPFAM" id="SSF52172">
    <property type="entry name" value="CheY-like"/>
    <property type="match status" value="1"/>
</dbReference>
<dbReference type="InterPro" id="IPR003018">
    <property type="entry name" value="GAF"/>
</dbReference>
<keyword evidence="2" id="KW-0418">Kinase</keyword>